<proteinExistence type="predicted"/>
<keyword evidence="1" id="KW-0378">Hydrolase</keyword>
<accession>A0ABQ3V1D8</accession>
<protein>
    <submittedName>
        <fullName evidence="2">Uncharacterized protein</fullName>
    </submittedName>
</protein>
<comment type="caution">
    <text evidence="2">The sequence shown here is derived from an EMBL/GenBank/DDBJ whole genome shotgun (WGS) entry which is preliminary data.</text>
</comment>
<name>A0ABQ3V1D8_9CHLR</name>
<sequence>MDRLTGTTSLLPLTLNDEQDAGRPLTIPALKAWTANVTPYHFSAQTRIVLDGRMTSQLYATASVFIDDLLALTELRPALTIGGTLQPAHGQLW</sequence>
<dbReference type="InterPro" id="IPR029018">
    <property type="entry name" value="Hex-like_dom2"/>
</dbReference>
<keyword evidence="3" id="KW-1185">Reference proteome</keyword>
<gene>
    <name evidence="2" type="ORF">KSB_72370</name>
</gene>
<dbReference type="RefSeq" id="WP_201375012.1">
    <property type="nucleotide sequence ID" value="NZ_BNJG01000003.1"/>
</dbReference>
<evidence type="ECO:0000256" key="1">
    <source>
        <dbReference type="ARBA" id="ARBA00022801"/>
    </source>
</evidence>
<evidence type="ECO:0000313" key="2">
    <source>
        <dbReference type="EMBL" id="GHO58762.1"/>
    </source>
</evidence>
<dbReference type="Proteomes" id="UP000654345">
    <property type="component" value="Unassembled WGS sequence"/>
</dbReference>
<reference evidence="2 3" key="1">
    <citation type="journal article" date="2021" name="Int. J. Syst. Evol. Microbiol.">
        <title>Reticulibacter mediterranei gen. nov., sp. nov., within the new family Reticulibacteraceae fam. nov., and Ktedonospora formicarum gen. nov., sp. nov., Ktedonobacter robiniae sp. nov., Dictyobacter formicarum sp. nov. and Dictyobacter arantiisoli sp. nov., belonging to the class Ktedonobacteria.</title>
        <authorList>
            <person name="Yabe S."/>
            <person name="Zheng Y."/>
            <person name="Wang C.M."/>
            <person name="Sakai Y."/>
            <person name="Abe K."/>
            <person name="Yokota A."/>
            <person name="Donadio S."/>
            <person name="Cavaletti L."/>
            <person name="Monciardini P."/>
        </authorList>
    </citation>
    <scope>NUCLEOTIDE SEQUENCE [LARGE SCALE GENOMIC DNA]</scope>
    <source>
        <strain evidence="2 3">SOSP1-30</strain>
    </source>
</reference>
<dbReference type="Gene3D" id="3.30.379.10">
    <property type="entry name" value="Chitobiase/beta-hexosaminidase domain 2-like"/>
    <property type="match status" value="1"/>
</dbReference>
<organism evidence="2 3">
    <name type="scientific">Ktedonobacter robiniae</name>
    <dbReference type="NCBI Taxonomy" id="2778365"/>
    <lineage>
        <taxon>Bacteria</taxon>
        <taxon>Bacillati</taxon>
        <taxon>Chloroflexota</taxon>
        <taxon>Ktedonobacteria</taxon>
        <taxon>Ktedonobacterales</taxon>
        <taxon>Ktedonobacteraceae</taxon>
        <taxon>Ktedonobacter</taxon>
    </lineage>
</organism>
<dbReference type="EMBL" id="BNJG01000003">
    <property type="protein sequence ID" value="GHO58762.1"/>
    <property type="molecule type" value="Genomic_DNA"/>
</dbReference>
<evidence type="ECO:0000313" key="3">
    <source>
        <dbReference type="Proteomes" id="UP000654345"/>
    </source>
</evidence>